<evidence type="ECO:0000256" key="1">
    <source>
        <dbReference type="SAM" id="SignalP"/>
    </source>
</evidence>
<evidence type="ECO:0000313" key="2">
    <source>
        <dbReference type="EMBL" id="OJH37189.1"/>
    </source>
</evidence>
<comment type="caution">
    <text evidence="2">The sequence shown here is derived from an EMBL/GenBank/DDBJ whole genome shotgun (WGS) entry which is preliminary data.</text>
</comment>
<dbReference type="STRING" id="83449.BON30_28130"/>
<organism evidence="2 3">
    <name type="scientific">Cystobacter ferrugineus</name>
    <dbReference type="NCBI Taxonomy" id="83449"/>
    <lineage>
        <taxon>Bacteria</taxon>
        <taxon>Pseudomonadati</taxon>
        <taxon>Myxococcota</taxon>
        <taxon>Myxococcia</taxon>
        <taxon>Myxococcales</taxon>
        <taxon>Cystobacterineae</taxon>
        <taxon>Archangiaceae</taxon>
        <taxon>Cystobacter</taxon>
    </lineage>
</organism>
<accession>A0A1L9B4K0</accession>
<name>A0A1L9B4K0_9BACT</name>
<dbReference type="AlphaFoldDB" id="A0A1L9B4K0"/>
<dbReference type="Proteomes" id="UP000182229">
    <property type="component" value="Unassembled WGS sequence"/>
</dbReference>
<reference evidence="2 3" key="2">
    <citation type="submission" date="2016-12" db="EMBL/GenBank/DDBJ databases">
        <title>Draft Genome Sequence of Cystobacter ferrugineus Strain Cbfe23.</title>
        <authorList>
            <person name="Akbar S."/>
            <person name="Dowd S.E."/>
            <person name="Stevens D.C."/>
        </authorList>
    </citation>
    <scope>NUCLEOTIDE SEQUENCE [LARGE SCALE GENOMIC DNA]</scope>
    <source>
        <strain evidence="2 3">Cbfe23</strain>
    </source>
</reference>
<keyword evidence="3" id="KW-1185">Reference proteome</keyword>
<feature type="chain" id="PRO_5012273420" description="Lipoprotein" evidence="1">
    <location>
        <begin position="24"/>
        <end position="102"/>
    </location>
</feature>
<evidence type="ECO:0000313" key="3">
    <source>
        <dbReference type="Proteomes" id="UP000182229"/>
    </source>
</evidence>
<reference evidence="3" key="1">
    <citation type="submission" date="2016-11" db="EMBL/GenBank/DDBJ databases">
        <authorList>
            <person name="Shukria A."/>
            <person name="Stevens D.C."/>
        </authorList>
    </citation>
    <scope>NUCLEOTIDE SEQUENCE [LARGE SCALE GENOMIC DNA]</scope>
    <source>
        <strain evidence="3">Cbfe23</strain>
    </source>
</reference>
<proteinExistence type="predicted"/>
<feature type="signal peptide" evidence="1">
    <location>
        <begin position="1"/>
        <end position="23"/>
    </location>
</feature>
<sequence length="102" mass="11311">MFGPLMRRSAVLCLSFSVLLALAGCKNPCRELSERYCDCLDEYQRADCVIAVADRERNVEPTDADLAACEQRLETCTIKADDRTSCDILQTDEGKLACGLSR</sequence>
<dbReference type="PROSITE" id="PS51257">
    <property type="entry name" value="PROKAR_LIPOPROTEIN"/>
    <property type="match status" value="1"/>
</dbReference>
<keyword evidence="1" id="KW-0732">Signal</keyword>
<dbReference type="EMBL" id="MPIN01000008">
    <property type="protein sequence ID" value="OJH37189.1"/>
    <property type="molecule type" value="Genomic_DNA"/>
</dbReference>
<protein>
    <recommendedName>
        <fullName evidence="4">Lipoprotein</fullName>
    </recommendedName>
</protein>
<evidence type="ECO:0008006" key="4">
    <source>
        <dbReference type="Google" id="ProtNLM"/>
    </source>
</evidence>
<gene>
    <name evidence="2" type="ORF">BON30_28130</name>
</gene>